<dbReference type="OrthoDB" id="9800082at2"/>
<accession>A0A4R5LMC0</accession>
<protein>
    <submittedName>
        <fullName evidence="1">HutD family protein</fullName>
    </submittedName>
</protein>
<dbReference type="RefSeq" id="WP_133179617.1">
    <property type="nucleotide sequence ID" value="NZ_SMOD01000001.1"/>
</dbReference>
<dbReference type="InterPro" id="IPR014710">
    <property type="entry name" value="RmlC-like_jellyroll"/>
</dbReference>
<dbReference type="AlphaFoldDB" id="A0A4R5LMC0"/>
<dbReference type="PANTHER" id="PTHR37943:SF1">
    <property type="entry name" value="PROTEIN VES"/>
    <property type="match status" value="1"/>
</dbReference>
<evidence type="ECO:0000313" key="1">
    <source>
        <dbReference type="EMBL" id="TDG11004.1"/>
    </source>
</evidence>
<dbReference type="SUPFAM" id="SSF51182">
    <property type="entry name" value="RmlC-like cupins"/>
    <property type="match status" value="1"/>
</dbReference>
<dbReference type="Pfam" id="PF05962">
    <property type="entry name" value="HutD"/>
    <property type="match status" value="1"/>
</dbReference>
<dbReference type="Proteomes" id="UP000295606">
    <property type="component" value="Unassembled WGS sequence"/>
</dbReference>
<dbReference type="CDD" id="cd20293">
    <property type="entry name" value="cupin_HutD_N"/>
    <property type="match status" value="1"/>
</dbReference>
<reference evidence="1 2" key="1">
    <citation type="submission" date="2019-03" db="EMBL/GenBank/DDBJ databases">
        <title>Paraburkholderia sp. isolated from native Mimosa gymnas in Guartela State Park, Brazil.</title>
        <authorList>
            <person name="Paulitsch F."/>
            <person name="Hungria M."/>
            <person name="Delamuta J.R.M."/>
            <person name="Ribeiro R.A."/>
            <person name="Dall'Agnol R."/>
            <person name="Silva J.S.B."/>
        </authorList>
    </citation>
    <scope>NUCLEOTIDE SEQUENCE [LARGE SCALE GENOMIC DNA]</scope>
    <source>
        <strain evidence="1 2">CNPSo 3008</strain>
    </source>
</reference>
<gene>
    <name evidence="1" type="ORF">E1N52_01755</name>
</gene>
<dbReference type="Gene3D" id="2.60.120.10">
    <property type="entry name" value="Jelly Rolls"/>
    <property type="match status" value="1"/>
</dbReference>
<proteinExistence type="predicted"/>
<evidence type="ECO:0000313" key="2">
    <source>
        <dbReference type="Proteomes" id="UP000295606"/>
    </source>
</evidence>
<dbReference type="EMBL" id="SMOD01000001">
    <property type="protein sequence ID" value="TDG11004.1"/>
    <property type="molecule type" value="Genomic_DNA"/>
</dbReference>
<comment type="caution">
    <text evidence="1">The sequence shown here is derived from an EMBL/GenBank/DDBJ whole genome shotgun (WGS) entry which is preliminary data.</text>
</comment>
<dbReference type="PANTHER" id="PTHR37943">
    <property type="entry name" value="PROTEIN VES"/>
    <property type="match status" value="1"/>
</dbReference>
<dbReference type="InterPro" id="IPR010282">
    <property type="entry name" value="Uncharacterised_HutD/Ves"/>
</dbReference>
<dbReference type="InterPro" id="IPR011051">
    <property type="entry name" value="RmlC_Cupin_sf"/>
</dbReference>
<organism evidence="1 2">
    <name type="scientific">Paraburkholderia guartelaensis</name>
    <dbReference type="NCBI Taxonomy" id="2546446"/>
    <lineage>
        <taxon>Bacteria</taxon>
        <taxon>Pseudomonadati</taxon>
        <taxon>Pseudomonadota</taxon>
        <taxon>Betaproteobacteria</taxon>
        <taxon>Burkholderiales</taxon>
        <taxon>Burkholderiaceae</taxon>
        <taxon>Paraburkholderia</taxon>
    </lineage>
</organism>
<name>A0A4R5LMC0_9BURK</name>
<sequence length="197" mass="21382">MSAIEVHPLDSLPVERWRNGGGVTRTIASDGCHWRISLAEVERDGPYSRFEGIDRLSCVLRGAGVMLREANSVVTLKPYEAVEYDGGLEWHATLIDGPVTALNVMAARSRYRTSIRAIAEPVSVLPGRAVVVVTLRAGCAWRASEGHASGTVEAGQFLIAERLDRAMQLSPVMPALDEPPRTGLPVLVTIEPAYTHE</sequence>